<feature type="region of interest" description="Disordered" evidence="14">
    <location>
        <begin position="307"/>
        <end position="330"/>
    </location>
</feature>
<keyword evidence="11 13" id="KW-0234">DNA repair</keyword>
<dbReference type="Pfam" id="PF21136">
    <property type="entry name" value="WHD_MUS81"/>
    <property type="match status" value="1"/>
</dbReference>
<dbReference type="GO" id="GO:0005634">
    <property type="term" value="C:nucleus"/>
    <property type="evidence" value="ECO:0007669"/>
    <property type="project" value="UniProtKB-SubCell"/>
</dbReference>
<feature type="compositionally biased region" description="Basic and acidic residues" evidence="14">
    <location>
        <begin position="122"/>
        <end position="131"/>
    </location>
</feature>
<dbReference type="EMBL" id="NEVH01012087">
    <property type="protein sequence ID" value="PNF30863.1"/>
    <property type="molecule type" value="Genomic_DNA"/>
</dbReference>
<dbReference type="InterPro" id="IPR047417">
    <property type="entry name" value="WHD_MUS81"/>
</dbReference>
<dbReference type="Pfam" id="PF21292">
    <property type="entry name" value="EME1-MUS81_C"/>
    <property type="match status" value="1"/>
</dbReference>
<dbReference type="InterPro" id="IPR027421">
    <property type="entry name" value="DNA_pol_lamdba_lyase_dom_sf"/>
</dbReference>
<dbReference type="InterPro" id="IPR047416">
    <property type="entry name" value="XPF_nuclease_Mus81"/>
</dbReference>
<keyword evidence="9 13" id="KW-0460">Magnesium</keyword>
<keyword evidence="10 13" id="KW-0233">DNA recombination</keyword>
<proteinExistence type="inferred from homology"/>
<evidence type="ECO:0000256" key="11">
    <source>
        <dbReference type="ARBA" id="ARBA00023204"/>
    </source>
</evidence>
<dbReference type="InterPro" id="IPR010996">
    <property type="entry name" value="HHH_MUS81"/>
</dbReference>
<dbReference type="InterPro" id="IPR036388">
    <property type="entry name" value="WH-like_DNA-bd_sf"/>
</dbReference>
<name>A0A2J7QQL9_9NEOP</name>
<keyword evidence="5 13" id="KW-0479">Metal-binding</keyword>
<dbReference type="InterPro" id="IPR042530">
    <property type="entry name" value="EME1/EME2_C"/>
</dbReference>
<dbReference type="GO" id="GO:0008821">
    <property type="term" value="F:crossover junction DNA endonuclease activity"/>
    <property type="evidence" value="ECO:0007669"/>
    <property type="project" value="UniProtKB-UniRule"/>
</dbReference>
<evidence type="ECO:0000256" key="5">
    <source>
        <dbReference type="ARBA" id="ARBA00022723"/>
    </source>
</evidence>
<dbReference type="FunFam" id="1.10.150.110:FF:000001">
    <property type="entry name" value="Putative Crossover junction endonuclease MUS81"/>
    <property type="match status" value="1"/>
</dbReference>
<dbReference type="Gene3D" id="1.10.150.670">
    <property type="entry name" value="Crossover junction endonuclease EME1, DNA-binding domain"/>
    <property type="match status" value="1"/>
</dbReference>
<dbReference type="GO" id="GO:0003677">
    <property type="term" value="F:DNA binding"/>
    <property type="evidence" value="ECO:0007669"/>
    <property type="project" value="UniProtKB-UniRule"/>
</dbReference>
<evidence type="ECO:0000256" key="9">
    <source>
        <dbReference type="ARBA" id="ARBA00022842"/>
    </source>
</evidence>
<dbReference type="GO" id="GO:0000727">
    <property type="term" value="P:double-strand break repair via break-induced replication"/>
    <property type="evidence" value="ECO:0007669"/>
    <property type="project" value="UniProtKB-UniRule"/>
</dbReference>
<organism evidence="16 17">
    <name type="scientific">Cryptotermes secundus</name>
    <dbReference type="NCBI Taxonomy" id="105785"/>
    <lineage>
        <taxon>Eukaryota</taxon>
        <taxon>Metazoa</taxon>
        <taxon>Ecdysozoa</taxon>
        <taxon>Arthropoda</taxon>
        <taxon>Hexapoda</taxon>
        <taxon>Insecta</taxon>
        <taxon>Pterygota</taxon>
        <taxon>Neoptera</taxon>
        <taxon>Polyneoptera</taxon>
        <taxon>Dictyoptera</taxon>
        <taxon>Blattodea</taxon>
        <taxon>Blattoidea</taxon>
        <taxon>Termitoidae</taxon>
        <taxon>Kalotermitidae</taxon>
        <taxon>Cryptotermitinae</taxon>
        <taxon>Cryptotermes</taxon>
    </lineage>
</organism>
<dbReference type="PANTHER" id="PTHR13451">
    <property type="entry name" value="CLASS II CROSSOVER JUNCTION ENDONUCLEASE MUS81"/>
    <property type="match status" value="1"/>
</dbReference>
<protein>
    <recommendedName>
        <fullName evidence="13">Crossover junction endonuclease MUS81</fullName>
        <ecNumber evidence="13">3.1.22.-</ecNumber>
    </recommendedName>
</protein>
<feature type="domain" description="ERCC4" evidence="15">
    <location>
        <begin position="346"/>
        <end position="448"/>
    </location>
</feature>
<dbReference type="Gene3D" id="1.10.150.110">
    <property type="entry name" value="DNA polymerase beta, N-terminal domain-like"/>
    <property type="match status" value="1"/>
</dbReference>
<evidence type="ECO:0000256" key="7">
    <source>
        <dbReference type="ARBA" id="ARBA00022763"/>
    </source>
</evidence>
<dbReference type="GO" id="GO:0031297">
    <property type="term" value="P:replication fork processing"/>
    <property type="evidence" value="ECO:0007669"/>
    <property type="project" value="UniProtKB-ARBA"/>
</dbReference>
<dbReference type="CDD" id="cd20074">
    <property type="entry name" value="XPF_nuclease_Mus81"/>
    <property type="match status" value="1"/>
</dbReference>
<dbReference type="GO" id="GO:0000712">
    <property type="term" value="P:resolution of meiotic recombination intermediates"/>
    <property type="evidence" value="ECO:0007669"/>
    <property type="project" value="TreeGrafter"/>
</dbReference>
<dbReference type="Gene3D" id="1.10.10.10">
    <property type="entry name" value="Winged helix-like DNA-binding domain superfamily/Winged helix DNA-binding domain"/>
    <property type="match status" value="1"/>
</dbReference>
<dbReference type="Proteomes" id="UP000235965">
    <property type="component" value="Unassembled WGS sequence"/>
</dbReference>
<dbReference type="FunFam" id="1.10.10.10:FF:000307">
    <property type="entry name" value="Crossover junction endonuclease MUS81"/>
    <property type="match status" value="1"/>
</dbReference>
<comment type="subcellular location">
    <subcellularLocation>
        <location evidence="2 13">Nucleus</location>
    </subcellularLocation>
</comment>
<dbReference type="EC" id="3.1.22.-" evidence="13"/>
<dbReference type="AlphaFoldDB" id="A0A2J7QQL9"/>
<dbReference type="InterPro" id="IPR033309">
    <property type="entry name" value="Mus81"/>
</dbReference>
<comment type="similarity">
    <text evidence="3 13">Belongs to the XPF family.</text>
</comment>
<keyword evidence="8 13" id="KW-0378">Hydrolase</keyword>
<keyword evidence="6 13" id="KW-0255">Endonuclease</keyword>
<dbReference type="EMBL" id="NEVH01012087">
    <property type="protein sequence ID" value="PNF30862.1"/>
    <property type="molecule type" value="Genomic_DNA"/>
</dbReference>
<dbReference type="Pfam" id="PF02732">
    <property type="entry name" value="ERCC4"/>
    <property type="match status" value="1"/>
</dbReference>
<dbReference type="CDD" id="cd21036">
    <property type="entry name" value="WH_MUS81"/>
    <property type="match status" value="1"/>
</dbReference>
<dbReference type="GO" id="GO:0048476">
    <property type="term" value="C:Holliday junction resolvase complex"/>
    <property type="evidence" value="ECO:0007669"/>
    <property type="project" value="UniProtKB-UniRule"/>
</dbReference>
<comment type="cofactor">
    <cofactor evidence="1 13">
        <name>Mg(2+)</name>
        <dbReference type="ChEBI" id="CHEBI:18420"/>
    </cofactor>
</comment>
<gene>
    <name evidence="16" type="ORF">B7P43_G06101</name>
</gene>
<dbReference type="GO" id="GO:0048257">
    <property type="term" value="F:3'-flap endonuclease activity"/>
    <property type="evidence" value="ECO:0007669"/>
    <property type="project" value="TreeGrafter"/>
</dbReference>
<reference evidence="16 17" key="1">
    <citation type="submission" date="2017-12" db="EMBL/GenBank/DDBJ databases">
        <title>Hemimetabolous genomes reveal molecular basis of termite eusociality.</title>
        <authorList>
            <person name="Harrison M.C."/>
            <person name="Jongepier E."/>
            <person name="Robertson H.M."/>
            <person name="Arning N."/>
            <person name="Bitard-Feildel T."/>
            <person name="Chao H."/>
            <person name="Childers C.P."/>
            <person name="Dinh H."/>
            <person name="Doddapaneni H."/>
            <person name="Dugan S."/>
            <person name="Gowin J."/>
            <person name="Greiner C."/>
            <person name="Han Y."/>
            <person name="Hu H."/>
            <person name="Hughes D.S.T."/>
            <person name="Huylmans A.-K."/>
            <person name="Kemena C."/>
            <person name="Kremer L.P.M."/>
            <person name="Lee S.L."/>
            <person name="Lopez-Ezquerra A."/>
            <person name="Mallet L."/>
            <person name="Monroy-Kuhn J.M."/>
            <person name="Moser A."/>
            <person name="Murali S.C."/>
            <person name="Muzny D.M."/>
            <person name="Otani S."/>
            <person name="Piulachs M.-D."/>
            <person name="Poelchau M."/>
            <person name="Qu J."/>
            <person name="Schaub F."/>
            <person name="Wada-Katsumata A."/>
            <person name="Worley K.C."/>
            <person name="Xie Q."/>
            <person name="Ylla G."/>
            <person name="Poulsen M."/>
            <person name="Gibbs R.A."/>
            <person name="Schal C."/>
            <person name="Richards S."/>
            <person name="Belles X."/>
            <person name="Korb J."/>
            <person name="Bornberg-Bauer E."/>
        </authorList>
    </citation>
    <scope>NUCLEOTIDE SEQUENCE [LARGE SCALE GENOMIC DNA]</scope>
    <source>
        <tissue evidence="16">Whole body</tissue>
    </source>
</reference>
<evidence type="ECO:0000256" key="4">
    <source>
        <dbReference type="ARBA" id="ARBA00022722"/>
    </source>
</evidence>
<evidence type="ECO:0000256" key="13">
    <source>
        <dbReference type="RuleBase" id="RU369042"/>
    </source>
</evidence>
<feature type="region of interest" description="Disordered" evidence="14">
    <location>
        <begin position="111"/>
        <end position="131"/>
    </location>
</feature>
<dbReference type="InParanoid" id="A0A2J7QQL9"/>
<dbReference type="FunCoup" id="A0A2J7QQL9">
    <property type="interactions" value="516"/>
</dbReference>
<dbReference type="InterPro" id="IPR006166">
    <property type="entry name" value="ERCC4_domain"/>
</dbReference>
<dbReference type="Pfam" id="PF14716">
    <property type="entry name" value="HHH_8"/>
    <property type="match status" value="1"/>
</dbReference>
<keyword evidence="4 13" id="KW-0540">Nuclease</keyword>
<dbReference type="SUPFAM" id="SSF52980">
    <property type="entry name" value="Restriction endonuclease-like"/>
    <property type="match status" value="1"/>
</dbReference>
<evidence type="ECO:0000259" key="15">
    <source>
        <dbReference type="SMART" id="SM00891"/>
    </source>
</evidence>
<dbReference type="SMART" id="SM00891">
    <property type="entry name" value="ERCC4"/>
    <property type="match status" value="1"/>
</dbReference>
<dbReference type="Gene3D" id="3.40.50.10130">
    <property type="match status" value="1"/>
</dbReference>
<dbReference type="InterPro" id="IPR011335">
    <property type="entry name" value="Restrct_endonuc-II-like"/>
</dbReference>
<sequence length="619" mass="69280">MDTKVSKNRKKRVTVKPKKPPNPLFEKWLEEWKNEAVSKNSDLQYCFGRALSSLRKYPLPLKSGRDCGVLDYFGNRICVMLDSKLAEYRRTHPKGTDEKCNGMGTHVTTSPIACNSSQSKPGKKEKSDISTHVRRNKQYLPAWRSGAYAILLTLLEESQRPDYPGYLTRLQLQTMAQPLCDTSFRKSDSGSFYTAWSSMAGLVKRGLVLRNGSPAKFSLSDAGAAMAQQLRDGSDACVSKHLAAPEIISIDTSDDDSPISETQDGTVAGNGDVATTLMCDNKQCLTVSAPIPMKRKATAANMRDYENSHLSSVQSEKTSHRKKCSPQEQETADNTLILEPGSFDVILLVDKNETAGGSEPRRLLEDVAVSELSALGTLFELRHLKVADFTWVCRDRVTGQELVLPYIVERKRMDDLASSIRDGRFHEQKFRMKQSGLQNLIYLVESHGDNMHTSLPLDTLNQATINTQVVDRFTVKTTSSHRDSMRYLSIMTRLLSSTYCNKTIVSCHHDRLPRCHIRDDLVSLMTFSEFNMASSKTKALKVQDVFIKQLLQLHGLSAEKAQAIVERYPTPRVLMAAFQAEGSAGEKLLANIRYGSLNRLIGPVISRTIHKFYTNHLLS</sequence>
<dbReference type="FunFam" id="3.40.50.10130:FF:000003">
    <property type="entry name" value="Crossover junction endonuclease MUS81"/>
    <property type="match status" value="1"/>
</dbReference>
<evidence type="ECO:0000256" key="12">
    <source>
        <dbReference type="ARBA" id="ARBA00023242"/>
    </source>
</evidence>
<evidence type="ECO:0000256" key="1">
    <source>
        <dbReference type="ARBA" id="ARBA00001946"/>
    </source>
</evidence>
<feature type="compositionally biased region" description="Basic residues" evidence="14">
    <location>
        <begin position="1"/>
        <end position="19"/>
    </location>
</feature>
<dbReference type="GO" id="GO:0006308">
    <property type="term" value="P:DNA catabolic process"/>
    <property type="evidence" value="ECO:0007669"/>
    <property type="project" value="UniProtKB-UniRule"/>
</dbReference>
<evidence type="ECO:0000256" key="10">
    <source>
        <dbReference type="ARBA" id="ARBA00023172"/>
    </source>
</evidence>
<dbReference type="GO" id="GO:0031573">
    <property type="term" value="P:mitotic intra-S DNA damage checkpoint signaling"/>
    <property type="evidence" value="ECO:0007669"/>
    <property type="project" value="TreeGrafter"/>
</dbReference>
<evidence type="ECO:0000313" key="17">
    <source>
        <dbReference type="Proteomes" id="UP000235965"/>
    </source>
</evidence>
<dbReference type="PANTHER" id="PTHR13451:SF0">
    <property type="entry name" value="CROSSOVER JUNCTION ENDONUCLEASE MUS81"/>
    <property type="match status" value="1"/>
</dbReference>
<evidence type="ECO:0000256" key="8">
    <source>
        <dbReference type="ARBA" id="ARBA00022801"/>
    </source>
</evidence>
<comment type="caution">
    <text evidence="16">The sequence shown here is derived from an EMBL/GenBank/DDBJ whole genome shotgun (WGS) entry which is preliminary data.</text>
</comment>
<dbReference type="OrthoDB" id="5963188at2759"/>
<evidence type="ECO:0000256" key="2">
    <source>
        <dbReference type="ARBA" id="ARBA00004123"/>
    </source>
</evidence>
<feature type="compositionally biased region" description="Polar residues" evidence="14">
    <location>
        <begin position="111"/>
        <end position="120"/>
    </location>
</feature>
<evidence type="ECO:0000256" key="3">
    <source>
        <dbReference type="ARBA" id="ARBA00010015"/>
    </source>
</evidence>
<feature type="region of interest" description="Disordered" evidence="14">
    <location>
        <begin position="1"/>
        <end position="20"/>
    </location>
</feature>
<comment type="function">
    <text evidence="13">Interacts with EME1 to form a DNA structure-specific endonuclease with substrate preference for branched DNA structures with a 5'-end at the branch nick. Typical substrates include 3'-flap structures, D-loops, replication forks and nicked Holliday junctions. May be required in mitosis for the processing of stalled or collapsed replication fork intermediates. May be required in meiosis for the repair of meiosis-specific double strand breaks subsequent to single-end invasion (SEI).</text>
</comment>
<keyword evidence="17" id="KW-1185">Reference proteome</keyword>
<comment type="subunit">
    <text evidence="13">Interacts with EME1.</text>
</comment>
<dbReference type="STRING" id="105785.A0A2J7QQL9"/>
<evidence type="ECO:0000256" key="6">
    <source>
        <dbReference type="ARBA" id="ARBA00022759"/>
    </source>
</evidence>
<evidence type="ECO:0000256" key="14">
    <source>
        <dbReference type="SAM" id="MobiDB-lite"/>
    </source>
</evidence>
<keyword evidence="7 13" id="KW-0227">DNA damage</keyword>
<dbReference type="GO" id="GO:0046872">
    <property type="term" value="F:metal ion binding"/>
    <property type="evidence" value="ECO:0007669"/>
    <property type="project" value="UniProtKB-UniRule"/>
</dbReference>
<evidence type="ECO:0000313" key="16">
    <source>
        <dbReference type="EMBL" id="PNF30863.1"/>
    </source>
</evidence>
<keyword evidence="12 13" id="KW-0539">Nucleus</keyword>
<dbReference type="SUPFAM" id="SSF47802">
    <property type="entry name" value="DNA polymerase beta, N-terminal domain-like"/>
    <property type="match status" value="1"/>
</dbReference>
<accession>A0A2J7QQL9</accession>